<reference evidence="1" key="2">
    <citation type="journal article" date="2014" name="ISME J.">
        <title>Microbial stratification in low pH oxic and suboxic macroscopic growths along an acid mine drainage.</title>
        <authorList>
            <person name="Mendez-Garcia C."/>
            <person name="Mesa V."/>
            <person name="Sprenger R.R."/>
            <person name="Richter M."/>
            <person name="Diez M.S."/>
            <person name="Solano J."/>
            <person name="Bargiela R."/>
            <person name="Golyshina O.V."/>
            <person name="Manteca A."/>
            <person name="Ramos J.L."/>
            <person name="Gallego J.R."/>
            <person name="Llorente I."/>
            <person name="Martins Dos Santos V.A."/>
            <person name="Jensen O.N."/>
            <person name="Pelaez A.I."/>
            <person name="Sanchez J."/>
            <person name="Ferrer M."/>
        </authorList>
    </citation>
    <scope>NUCLEOTIDE SEQUENCE</scope>
</reference>
<reference evidence="1" key="1">
    <citation type="submission" date="2013-08" db="EMBL/GenBank/DDBJ databases">
        <authorList>
            <person name="Mendez C."/>
            <person name="Richter M."/>
            <person name="Ferrer M."/>
            <person name="Sanchez J."/>
        </authorList>
    </citation>
    <scope>NUCLEOTIDE SEQUENCE</scope>
</reference>
<gene>
    <name evidence="1" type="ORF">B2A_07607</name>
</gene>
<keyword evidence="1" id="KW-0413">Isomerase</keyword>
<proteinExistence type="predicted"/>
<dbReference type="AlphaFoldDB" id="T1B629"/>
<evidence type="ECO:0000313" key="1">
    <source>
        <dbReference type="EMBL" id="EQD49625.1"/>
    </source>
</evidence>
<comment type="caution">
    <text evidence="1">The sequence shown here is derived from an EMBL/GenBank/DDBJ whole genome shotgun (WGS) entry which is preliminary data.</text>
</comment>
<name>T1B629_9ZZZZ</name>
<protein>
    <submittedName>
        <fullName evidence="1">Phosphoglucose isomerase</fullName>
    </submittedName>
</protein>
<accession>T1B629</accession>
<feature type="non-terminal residue" evidence="1">
    <location>
        <position position="1"/>
    </location>
</feature>
<dbReference type="EMBL" id="AUZZ01005455">
    <property type="protein sequence ID" value="EQD49625.1"/>
    <property type="molecule type" value="Genomic_DNA"/>
</dbReference>
<dbReference type="GO" id="GO:0016853">
    <property type="term" value="F:isomerase activity"/>
    <property type="evidence" value="ECO:0007669"/>
    <property type="project" value="UniProtKB-KW"/>
</dbReference>
<organism evidence="1">
    <name type="scientific">mine drainage metagenome</name>
    <dbReference type="NCBI Taxonomy" id="410659"/>
    <lineage>
        <taxon>unclassified sequences</taxon>
        <taxon>metagenomes</taxon>
        <taxon>ecological metagenomes</taxon>
    </lineage>
</organism>
<sequence length="98" mass="10628">LRERLRISTTLGFGPRFLHSTGQLHKGGPPSGLFLQLLDTPRSDVTVPGAPYSFGTVVRAQADGDADALRERGRRLLRLHLGDDAAEGLRRLAEGVRA</sequence>